<dbReference type="GO" id="GO:0003677">
    <property type="term" value="F:DNA binding"/>
    <property type="evidence" value="ECO:0007669"/>
    <property type="project" value="InterPro"/>
</dbReference>
<dbReference type="AlphaFoldDB" id="A0A3N5BNZ0"/>
<evidence type="ECO:0000313" key="2">
    <source>
        <dbReference type="Proteomes" id="UP000271783"/>
    </source>
</evidence>
<keyword evidence="1" id="KW-0540">Nuclease</keyword>
<proteinExistence type="predicted"/>
<keyword evidence="1" id="KW-0255">Endonuclease</keyword>
<evidence type="ECO:0000313" key="1">
    <source>
        <dbReference type="EMBL" id="RPF51468.1"/>
    </source>
</evidence>
<reference evidence="1 2" key="1">
    <citation type="submission" date="2018-11" db="EMBL/GenBank/DDBJ databases">
        <title>Genomic Encyclopedia of Type Strains, Phase IV (KMG-IV): sequencing the most valuable type-strain genomes for metagenomic binning, comparative biology and taxonomic classification.</title>
        <authorList>
            <person name="Goeker M."/>
        </authorList>
    </citation>
    <scope>NUCLEOTIDE SEQUENCE [LARGE SCALE GENOMIC DNA]</scope>
    <source>
        <strain evidence="1 2">DSM 11977</strain>
    </source>
</reference>
<accession>A0A3N5BNZ0</accession>
<comment type="caution">
    <text evidence="1">The sequence shown here is derived from an EMBL/GenBank/DDBJ whole genome shotgun (WGS) entry which is preliminary data.</text>
</comment>
<dbReference type="Proteomes" id="UP000271783">
    <property type="component" value="Unassembled WGS sequence"/>
</dbReference>
<gene>
    <name evidence="1" type="ORF">EDC42_0795</name>
</gene>
<keyword evidence="1" id="KW-0378">Hydrolase</keyword>
<dbReference type="EMBL" id="RKRG01000002">
    <property type="protein sequence ID" value="RPF51468.1"/>
    <property type="molecule type" value="Genomic_DNA"/>
</dbReference>
<dbReference type="Pfam" id="PF09553">
    <property type="entry name" value="RE_Eco47II"/>
    <property type="match status" value="1"/>
</dbReference>
<dbReference type="InterPro" id="IPR019057">
    <property type="entry name" value="Restrct_endonuc_II_Eco47II"/>
</dbReference>
<dbReference type="GO" id="GO:0009036">
    <property type="term" value="F:type II site-specific deoxyribonuclease activity"/>
    <property type="evidence" value="ECO:0007669"/>
    <property type="project" value="InterPro"/>
</dbReference>
<organism evidence="1 2">
    <name type="scientific">Methanobrevibacter gottschalkii DSM 11977</name>
    <dbReference type="NCBI Taxonomy" id="1122229"/>
    <lineage>
        <taxon>Archaea</taxon>
        <taxon>Methanobacteriati</taxon>
        <taxon>Methanobacteriota</taxon>
        <taxon>Methanomada group</taxon>
        <taxon>Methanobacteria</taxon>
        <taxon>Methanobacteriales</taxon>
        <taxon>Methanobacteriaceae</taxon>
        <taxon>Methanobrevibacter</taxon>
    </lineage>
</organism>
<dbReference type="GO" id="GO:0009307">
    <property type="term" value="P:DNA restriction-modification system"/>
    <property type="evidence" value="ECO:0007669"/>
    <property type="project" value="InterPro"/>
</dbReference>
<name>A0A3N5BNZ0_9EURY</name>
<sequence length="242" mass="28477">MNKYVTFVSDEIFLEEVKKVVDAYATDEDLSKTPWEVLSNSRETIDQFKTLFDIYSNRFSLSEWINFEIPRQHDKTASNRVGDFHQNLLGRVDGWVNLGRGHPSGMDLKKEDDTIWIELKNKYNTMNSSSLRDTRFKCEELAEKYPNAKIYWAYIVSQNYESFDKTWVYRDNKENVVHEINDNIRNIAGKDVYTLVTGDETAFEQLFDALPNAINDIKKSKHILTPKDQVVFEKYKQLIFKD</sequence>
<protein>
    <submittedName>
        <fullName evidence="1">Eco47II restriction endonuclease</fullName>
    </submittedName>
</protein>
<dbReference type="RefSeq" id="WP_069574867.1">
    <property type="nucleotide sequence ID" value="NZ_RKRG01000002.1"/>
</dbReference>
<keyword evidence="2" id="KW-1185">Reference proteome</keyword>